<name>A0AAW9PUN7_9CYAN</name>
<dbReference type="RefSeq" id="WP_330481791.1">
    <property type="nucleotide sequence ID" value="NZ_JAZBJZ010000003.1"/>
</dbReference>
<evidence type="ECO:0000313" key="2">
    <source>
        <dbReference type="EMBL" id="MEE3715369.1"/>
    </source>
</evidence>
<gene>
    <name evidence="2" type="ORF">V2H45_01265</name>
</gene>
<dbReference type="AlphaFoldDB" id="A0AAW9PUN7"/>
<evidence type="ECO:0000313" key="3">
    <source>
        <dbReference type="Proteomes" id="UP001333818"/>
    </source>
</evidence>
<dbReference type="Proteomes" id="UP001333818">
    <property type="component" value="Unassembled WGS sequence"/>
</dbReference>
<feature type="region of interest" description="Disordered" evidence="1">
    <location>
        <begin position="162"/>
        <end position="183"/>
    </location>
</feature>
<keyword evidence="3" id="KW-1185">Reference proteome</keyword>
<protein>
    <submittedName>
        <fullName evidence="2">Uncharacterized protein</fullName>
    </submittedName>
</protein>
<comment type="caution">
    <text evidence="2">The sequence shown here is derived from an EMBL/GenBank/DDBJ whole genome shotgun (WGS) entry which is preliminary data.</text>
</comment>
<evidence type="ECO:0000256" key="1">
    <source>
        <dbReference type="SAM" id="MobiDB-lite"/>
    </source>
</evidence>
<dbReference type="EMBL" id="JAZBJZ010000003">
    <property type="protein sequence ID" value="MEE3715369.1"/>
    <property type="molecule type" value="Genomic_DNA"/>
</dbReference>
<proteinExistence type="predicted"/>
<reference evidence="2" key="1">
    <citation type="submission" date="2024-01" db="EMBL/GenBank/DDBJ databases">
        <title>Bank of Algae and Cyanobacteria of the Azores (BACA) strain genomes.</title>
        <authorList>
            <person name="Luz R."/>
            <person name="Cordeiro R."/>
            <person name="Fonseca A."/>
            <person name="Goncalves V."/>
        </authorList>
    </citation>
    <scope>NUCLEOTIDE SEQUENCE</scope>
    <source>
        <strain evidence="2">BACA0141</strain>
    </source>
</reference>
<accession>A0AAW9PUN7</accession>
<organism evidence="2 3">
    <name type="scientific">Tumidithrix elongata BACA0141</name>
    <dbReference type="NCBI Taxonomy" id="2716417"/>
    <lineage>
        <taxon>Bacteria</taxon>
        <taxon>Bacillati</taxon>
        <taxon>Cyanobacteriota</taxon>
        <taxon>Cyanophyceae</taxon>
        <taxon>Pseudanabaenales</taxon>
        <taxon>Pseudanabaenaceae</taxon>
        <taxon>Tumidithrix</taxon>
        <taxon>Tumidithrix elongata</taxon>
    </lineage>
</organism>
<sequence length="255" mass="29017">MSKAYPTQTLTLELASDLYDDLQVKAKVLGKTPTEFIEQGLRLLLEPSLFEELFLERSLQEESLAQQSTERVALEHALQNRFSTLEKQLENYVNILVEQRLKHEGFSQIKFDLASNTAAIATIQTQLQTQLQTFNYKPTSKPRSQAIPQTTTNTLLAAALEPEQGESETSLKDPPESQEQVLESQSNYLAPTIRQLQVGDLVQIRDPDSPYYMEKLRLTKVSLIRASVQSETGEHTYLKRDLRFVQSESEDIPEN</sequence>